<dbReference type="KEGG" id="ege:EM595_2480"/>
<feature type="transmembrane region" description="Helical" evidence="1">
    <location>
        <begin position="36"/>
        <end position="57"/>
    </location>
</feature>
<feature type="transmembrane region" description="Helical" evidence="1">
    <location>
        <begin position="12"/>
        <end position="30"/>
    </location>
</feature>
<name>A0A0U5L883_9GAMM</name>
<evidence type="ECO:0000313" key="2">
    <source>
        <dbReference type="EMBL" id="CUU24711.1"/>
    </source>
</evidence>
<reference evidence="3" key="1">
    <citation type="submission" date="2015-11" db="EMBL/GenBank/DDBJ databases">
        <authorList>
            <person name="Blom J."/>
        </authorList>
    </citation>
    <scope>NUCLEOTIDE SEQUENCE [LARGE SCALE GENOMIC DNA]</scope>
</reference>
<organism evidence="2 3">
    <name type="scientific">Duffyella gerundensis</name>
    <dbReference type="NCBI Taxonomy" id="1619313"/>
    <lineage>
        <taxon>Bacteria</taxon>
        <taxon>Pseudomonadati</taxon>
        <taxon>Pseudomonadota</taxon>
        <taxon>Gammaproteobacteria</taxon>
        <taxon>Enterobacterales</taxon>
        <taxon>Erwiniaceae</taxon>
        <taxon>Duffyella</taxon>
    </lineage>
</organism>
<dbReference type="AlphaFoldDB" id="A0A0U5L883"/>
<dbReference type="EMBL" id="LN907827">
    <property type="protein sequence ID" value="CUU24711.1"/>
    <property type="molecule type" value="Genomic_DNA"/>
</dbReference>
<gene>
    <name evidence="2" type="ORF">EM595_2480</name>
</gene>
<keyword evidence="1" id="KW-0472">Membrane</keyword>
<evidence type="ECO:0000256" key="1">
    <source>
        <dbReference type="SAM" id="Phobius"/>
    </source>
</evidence>
<evidence type="ECO:0000313" key="3">
    <source>
        <dbReference type="Proteomes" id="UP000059419"/>
    </source>
</evidence>
<keyword evidence="1" id="KW-0812">Transmembrane</keyword>
<proteinExistence type="predicted"/>
<sequence length="58" mass="6006">MRTVTVEPSALLAVPLMVWLVFTSATLSALSPNSEVMATAGGVLLITLTLLLPLATLP</sequence>
<protein>
    <submittedName>
        <fullName evidence="2">Putative membrane protein</fullName>
    </submittedName>
</protein>
<accession>A0A0U5L883</accession>
<dbReference type="Proteomes" id="UP000059419">
    <property type="component" value="Chromosome 1"/>
</dbReference>
<keyword evidence="1" id="KW-1133">Transmembrane helix</keyword>
<keyword evidence="3" id="KW-1185">Reference proteome</keyword>